<dbReference type="GO" id="GO:0005795">
    <property type="term" value="C:Golgi stack"/>
    <property type="evidence" value="ECO:0007669"/>
    <property type="project" value="TreeGrafter"/>
</dbReference>
<keyword evidence="5" id="KW-0931">ER-Golgi transport</keyword>
<name>A0A1D8NG36_YARLL</name>
<proteinExistence type="inferred from homology"/>
<dbReference type="Gene3D" id="3.40.50.300">
    <property type="entry name" value="P-loop containing nucleotide triphosphate hydrolases"/>
    <property type="match status" value="1"/>
</dbReference>
<keyword evidence="2 5" id="KW-0547">Nucleotide-binding</keyword>
<keyword evidence="5" id="KW-0653">Protein transport</keyword>
<keyword evidence="3 5" id="KW-0067">ATP-binding</keyword>
<evidence type="ECO:0000256" key="3">
    <source>
        <dbReference type="ARBA" id="ARBA00022840"/>
    </source>
</evidence>
<keyword evidence="5" id="KW-0813">Transport</keyword>
<comment type="subcellular location">
    <subcellularLocation>
        <location evidence="5">Cytoplasm</location>
    </subcellularLocation>
</comment>
<dbReference type="Pfam" id="PF00004">
    <property type="entry name" value="AAA"/>
    <property type="match status" value="1"/>
</dbReference>
<evidence type="ECO:0000313" key="7">
    <source>
        <dbReference type="EMBL" id="AOW04596.1"/>
    </source>
</evidence>
<comment type="similarity">
    <text evidence="1 5">Belongs to the AAA ATPase family.</text>
</comment>
<accession>A0A1D8NG36</accession>
<evidence type="ECO:0000256" key="4">
    <source>
        <dbReference type="ARBA" id="ARBA00056429"/>
    </source>
</evidence>
<dbReference type="VEuPathDB" id="FungiDB:YALI0_E29249g"/>
<dbReference type="AlphaFoldDB" id="A0A1D8NG36"/>
<dbReference type="GO" id="GO:0005524">
    <property type="term" value="F:ATP binding"/>
    <property type="evidence" value="ECO:0007669"/>
    <property type="project" value="UniProtKB-UniRule"/>
</dbReference>
<evidence type="ECO:0000313" key="8">
    <source>
        <dbReference type="Proteomes" id="UP000182444"/>
    </source>
</evidence>
<protein>
    <recommendedName>
        <fullName evidence="5">Vesicular-fusion protein SEC18</fullName>
    </recommendedName>
</protein>
<organism evidence="7 8">
    <name type="scientific">Yarrowia lipolytica</name>
    <name type="common">Candida lipolytica</name>
    <dbReference type="NCBI Taxonomy" id="4952"/>
    <lineage>
        <taxon>Eukaryota</taxon>
        <taxon>Fungi</taxon>
        <taxon>Dikarya</taxon>
        <taxon>Ascomycota</taxon>
        <taxon>Saccharomycotina</taxon>
        <taxon>Dipodascomycetes</taxon>
        <taxon>Dipodascales</taxon>
        <taxon>Dipodascales incertae sedis</taxon>
        <taxon>Yarrowia</taxon>
    </lineage>
</organism>
<keyword evidence="5" id="KW-0378">Hydrolase</keyword>
<evidence type="ECO:0000256" key="5">
    <source>
        <dbReference type="RuleBase" id="RU367045"/>
    </source>
</evidence>
<sequence length="184" mass="19663">MTVAGKLGGNVDLDEFAGETKNYPGAEMEDLLNSAACYTFTRNLKIKEVRLTFGVSEEDHNIDDTIKKGEIFIEGVGQASGDRALTSLLLHGPAGSGKTALAALIALQSNLPFVRLISLEGHVGMSETSKITAIENCFLSPLSVIVIDSIGILEWVQIGPRFSTSLLQAVETRSRKTPPKAADC</sequence>
<dbReference type="GO" id="GO:0016887">
    <property type="term" value="F:ATP hydrolysis activity"/>
    <property type="evidence" value="ECO:0007669"/>
    <property type="project" value="InterPro"/>
</dbReference>
<reference evidence="7 8" key="1">
    <citation type="journal article" date="2016" name="PLoS ONE">
        <title>Sequence Assembly of Yarrowia lipolytica Strain W29/CLIB89 Shows Transposable Element Diversity.</title>
        <authorList>
            <person name="Magnan C."/>
            <person name="Yu J."/>
            <person name="Chang I."/>
            <person name="Jahn E."/>
            <person name="Kanomata Y."/>
            <person name="Wu J."/>
            <person name="Zeller M."/>
            <person name="Oakes M."/>
            <person name="Baldi P."/>
            <person name="Sandmeyer S."/>
        </authorList>
    </citation>
    <scope>NUCLEOTIDE SEQUENCE [LARGE SCALE GENOMIC DNA]</scope>
    <source>
        <strain evidence="8">CLIB89(W29)</strain>
    </source>
</reference>
<evidence type="ECO:0000256" key="2">
    <source>
        <dbReference type="ARBA" id="ARBA00022741"/>
    </source>
</evidence>
<dbReference type="GO" id="GO:0043001">
    <property type="term" value="P:Golgi to plasma membrane protein transport"/>
    <property type="evidence" value="ECO:0007669"/>
    <property type="project" value="TreeGrafter"/>
</dbReference>
<evidence type="ECO:0000256" key="1">
    <source>
        <dbReference type="ARBA" id="ARBA00006914"/>
    </source>
</evidence>
<dbReference type="RefSeq" id="XP_065950349.2">
    <property type="nucleotide sequence ID" value="XM_066094277.2"/>
</dbReference>
<dbReference type="GO" id="GO:0006891">
    <property type="term" value="P:intra-Golgi vesicle-mediated transport"/>
    <property type="evidence" value="ECO:0007669"/>
    <property type="project" value="TreeGrafter"/>
</dbReference>
<dbReference type="KEGG" id="yli:90949655"/>
<dbReference type="GO" id="GO:0035494">
    <property type="term" value="P:SNARE complex disassembly"/>
    <property type="evidence" value="ECO:0007669"/>
    <property type="project" value="InterPro"/>
</dbReference>
<dbReference type="SUPFAM" id="SSF52540">
    <property type="entry name" value="P-loop containing nucleoside triphosphate hydrolases"/>
    <property type="match status" value="1"/>
</dbReference>
<gene>
    <name evidence="7" type="ORF">YALI1_D32663g</name>
</gene>
<feature type="domain" description="ATPase AAA-type core" evidence="6">
    <location>
        <begin position="88"/>
        <end position="150"/>
    </location>
</feature>
<dbReference type="Proteomes" id="UP000182444">
    <property type="component" value="Chromosome 1D"/>
</dbReference>
<dbReference type="InterPro" id="IPR039812">
    <property type="entry name" value="Vesicle-fus_ATPase"/>
</dbReference>
<dbReference type="PANTHER" id="PTHR23078">
    <property type="entry name" value="VESICULAR-FUSION PROTEIN NSF"/>
    <property type="match status" value="1"/>
</dbReference>
<dbReference type="EMBL" id="CP017556">
    <property type="protein sequence ID" value="AOW04596.1"/>
    <property type="molecule type" value="Genomic_DNA"/>
</dbReference>
<dbReference type="VEuPathDB" id="FungiDB:YALI1_D32663g"/>
<dbReference type="InterPro" id="IPR003959">
    <property type="entry name" value="ATPase_AAA_core"/>
</dbReference>
<keyword evidence="5" id="KW-0963">Cytoplasm</keyword>
<evidence type="ECO:0000259" key="6">
    <source>
        <dbReference type="Pfam" id="PF00004"/>
    </source>
</evidence>
<dbReference type="CDD" id="cd00009">
    <property type="entry name" value="AAA"/>
    <property type="match status" value="1"/>
</dbReference>
<dbReference type="InterPro" id="IPR027417">
    <property type="entry name" value="P-loop_NTPase"/>
</dbReference>
<dbReference type="PANTHER" id="PTHR23078:SF3">
    <property type="entry name" value="VESICLE-FUSING ATPASE"/>
    <property type="match status" value="1"/>
</dbReference>
<comment type="function">
    <text evidence="4 5">Required for vesicle-mediated transport. Catalyzes the fusion of transport vesicles within the Golgi cisternae. Is also required for transport from the endoplasmic reticulum to the Golgi stack. Seems to function as a fusion protein required for the delivery of cargo proteins to all compartments of the Golgi stack independent of vesicle origin.</text>
</comment>
<dbReference type="GeneID" id="90949655"/>
<dbReference type="FunFam" id="3.40.50.300:FF:000166">
    <property type="entry name" value="vesicle-fusing ATPase isoform X1"/>
    <property type="match status" value="1"/>
</dbReference>